<proteinExistence type="predicted"/>
<feature type="non-terminal residue" evidence="2">
    <location>
        <position position="1"/>
    </location>
</feature>
<gene>
    <name evidence="2" type="ORF">S12H4_03132</name>
</gene>
<organism evidence="2">
    <name type="scientific">marine sediment metagenome</name>
    <dbReference type="NCBI Taxonomy" id="412755"/>
    <lineage>
        <taxon>unclassified sequences</taxon>
        <taxon>metagenomes</taxon>
        <taxon>ecological metagenomes</taxon>
    </lineage>
</organism>
<feature type="region of interest" description="Disordered" evidence="1">
    <location>
        <begin position="207"/>
        <end position="231"/>
    </location>
</feature>
<feature type="compositionally biased region" description="Low complexity" evidence="1">
    <location>
        <begin position="244"/>
        <end position="265"/>
    </location>
</feature>
<dbReference type="EMBL" id="BARW01000849">
    <property type="protein sequence ID" value="GAI70271.1"/>
    <property type="molecule type" value="Genomic_DNA"/>
</dbReference>
<evidence type="ECO:0000256" key="1">
    <source>
        <dbReference type="SAM" id="MobiDB-lite"/>
    </source>
</evidence>
<name>X1RTG7_9ZZZZ</name>
<reference evidence="2" key="1">
    <citation type="journal article" date="2014" name="Front. Microbiol.">
        <title>High frequency of phylogenetically diverse reductive dehalogenase-homologous genes in deep subseafloor sedimentary metagenomes.</title>
        <authorList>
            <person name="Kawai M."/>
            <person name="Futagami T."/>
            <person name="Toyoda A."/>
            <person name="Takaki Y."/>
            <person name="Nishi S."/>
            <person name="Hori S."/>
            <person name="Arai W."/>
            <person name="Tsubouchi T."/>
            <person name="Morono Y."/>
            <person name="Uchiyama I."/>
            <person name="Ito T."/>
            <person name="Fujiyama A."/>
            <person name="Inagaki F."/>
            <person name="Takami H."/>
        </authorList>
    </citation>
    <scope>NUCLEOTIDE SEQUENCE</scope>
    <source>
        <strain evidence="2">Expedition CK06-06</strain>
    </source>
</reference>
<comment type="caution">
    <text evidence="2">The sequence shown here is derived from an EMBL/GenBank/DDBJ whole genome shotgun (WGS) entry which is preliminary data.</text>
</comment>
<sequence length="284" mass="30961">QRKMDGYGPEDMALPTWVLLQKTGGDWAKSLGGKPGQFHNTGSDEIADELNIIVVDILTGRARWSAEISDAGPLCASLDAKGNLSINGDDCSRCEFRLDTPWSSDAAERRRMCCLNYTILGITLNDYMPCLIRAHGISALPLRQLISQLRLNRQLRGEYFRAAVNIKSQEKTGKYGTAYALHPRIVELITDETKIEGLKAESNRLLGAPIPLPAGRPEEEPEPLGFTPEGIPFYSEAEKDRLLAPAAAEPPAAAEAVAAPAAKVPEPGKEEKKEPTKAPLDLDF</sequence>
<protein>
    <submittedName>
        <fullName evidence="2">Uncharacterized protein</fullName>
    </submittedName>
</protein>
<dbReference type="AlphaFoldDB" id="X1RTG7"/>
<accession>X1RTG7</accession>
<feature type="region of interest" description="Disordered" evidence="1">
    <location>
        <begin position="244"/>
        <end position="284"/>
    </location>
</feature>
<feature type="compositionally biased region" description="Basic and acidic residues" evidence="1">
    <location>
        <begin position="266"/>
        <end position="276"/>
    </location>
</feature>
<evidence type="ECO:0000313" key="2">
    <source>
        <dbReference type="EMBL" id="GAI70271.1"/>
    </source>
</evidence>